<proteinExistence type="predicted"/>
<dbReference type="AlphaFoldDB" id="A0A366HRT6"/>
<evidence type="ECO:0000313" key="1">
    <source>
        <dbReference type="EMBL" id="RBP45798.1"/>
    </source>
</evidence>
<reference evidence="1 2" key="1">
    <citation type="submission" date="2018-06" db="EMBL/GenBank/DDBJ databases">
        <title>Genomic Encyclopedia of Type Strains, Phase IV (KMG-IV): sequencing the most valuable type-strain genomes for metagenomic binning, comparative biology and taxonomic classification.</title>
        <authorList>
            <person name="Goeker M."/>
        </authorList>
    </citation>
    <scope>NUCLEOTIDE SEQUENCE [LARGE SCALE GENOMIC DNA]</scope>
    <source>
        <strain evidence="1 2">DSM 25532</strain>
    </source>
</reference>
<protein>
    <submittedName>
        <fullName evidence="1">Uncharacterized protein</fullName>
    </submittedName>
</protein>
<sequence>MFLLDRPTLGATWGSTSADESRVDGFYLGTYTPDKRQIVLRDSSLVTIPDAWIEHAWSAQLTLLLKDTKRRAEGHYFNIPIPRQPGSESAYFIELADPDEPVMYYTVPAGWQAEFDALPATVTVAVKEKKQGSDSWEDAITIDTIKFSRAF</sequence>
<accession>A0A366HRT6</accession>
<name>A0A366HRT6_9BACT</name>
<dbReference type="EMBL" id="QNRR01000002">
    <property type="protein sequence ID" value="RBP45798.1"/>
    <property type="molecule type" value="Genomic_DNA"/>
</dbReference>
<organism evidence="1 2">
    <name type="scientific">Roseimicrobium gellanilyticum</name>
    <dbReference type="NCBI Taxonomy" id="748857"/>
    <lineage>
        <taxon>Bacteria</taxon>
        <taxon>Pseudomonadati</taxon>
        <taxon>Verrucomicrobiota</taxon>
        <taxon>Verrucomicrobiia</taxon>
        <taxon>Verrucomicrobiales</taxon>
        <taxon>Verrucomicrobiaceae</taxon>
        <taxon>Roseimicrobium</taxon>
    </lineage>
</organism>
<evidence type="ECO:0000313" key="2">
    <source>
        <dbReference type="Proteomes" id="UP000253426"/>
    </source>
</evidence>
<gene>
    <name evidence="1" type="ORF">DES53_102180</name>
</gene>
<keyword evidence="2" id="KW-1185">Reference proteome</keyword>
<dbReference type="Proteomes" id="UP000253426">
    <property type="component" value="Unassembled WGS sequence"/>
</dbReference>
<comment type="caution">
    <text evidence="1">The sequence shown here is derived from an EMBL/GenBank/DDBJ whole genome shotgun (WGS) entry which is preliminary data.</text>
</comment>